<keyword evidence="2" id="KW-0413">Isomerase</keyword>
<sequence>MTERNTVPGPREIVERMRRGMVGDTAAIEFAEDAVYETPFALPGSPRRFEGREAIQNHLAARSAEGMRAALDIRDAVATVYETTDPDVVAFEFELSGVSVPAGTPFRFTSSIGVLRVRDGRITHWRDFPNFLGGAEAAGALPQLAAMLGGQDTP</sequence>
<reference evidence="2 3" key="1">
    <citation type="submission" date="2022-06" db="EMBL/GenBank/DDBJ databases">
        <title>Genomic Encyclopedia of Archaeal and Bacterial Type Strains, Phase II (KMG-II): from individual species to whole genera.</title>
        <authorList>
            <person name="Goeker M."/>
        </authorList>
    </citation>
    <scope>NUCLEOTIDE SEQUENCE [LARGE SCALE GENOMIC DNA]</scope>
    <source>
        <strain evidence="2 3">DSM 40477</strain>
    </source>
</reference>
<comment type="caution">
    <text evidence="2">The sequence shown here is derived from an EMBL/GenBank/DDBJ whole genome shotgun (WGS) entry which is preliminary data.</text>
</comment>
<accession>A0ABT1HM89</accession>
<dbReference type="SUPFAM" id="SSF54427">
    <property type="entry name" value="NTF2-like"/>
    <property type="match status" value="1"/>
</dbReference>
<protein>
    <submittedName>
        <fullName evidence="2">Ketosteroid isomerase-related protein</fullName>
    </submittedName>
</protein>
<name>A0ABT1HM89_STRSD</name>
<dbReference type="Pfam" id="PF12680">
    <property type="entry name" value="SnoaL_2"/>
    <property type="match status" value="1"/>
</dbReference>
<keyword evidence="3" id="KW-1185">Reference proteome</keyword>
<dbReference type="EMBL" id="JAMTCP010000001">
    <property type="protein sequence ID" value="MCP2256610.1"/>
    <property type="molecule type" value="Genomic_DNA"/>
</dbReference>
<evidence type="ECO:0000259" key="1">
    <source>
        <dbReference type="Pfam" id="PF12680"/>
    </source>
</evidence>
<dbReference type="Gene3D" id="3.10.450.50">
    <property type="match status" value="1"/>
</dbReference>
<evidence type="ECO:0000313" key="3">
    <source>
        <dbReference type="Proteomes" id="UP001205311"/>
    </source>
</evidence>
<organism evidence="2 3">
    <name type="scientific">Streptoalloteichus tenebrarius (strain ATCC 17920 / DSM 40477 / JCM 4838 / CBS 697.72 / NBRC 16177 / NCIMB 11028 / NRRL B-12390 / A12253. 1 / ISP 5477)</name>
    <name type="common">Streptomyces tenebrarius</name>
    <dbReference type="NCBI Taxonomy" id="1933"/>
    <lineage>
        <taxon>Bacteria</taxon>
        <taxon>Bacillati</taxon>
        <taxon>Actinomycetota</taxon>
        <taxon>Actinomycetes</taxon>
        <taxon>Pseudonocardiales</taxon>
        <taxon>Pseudonocardiaceae</taxon>
        <taxon>Streptoalloteichus</taxon>
    </lineage>
</organism>
<dbReference type="GO" id="GO:0016853">
    <property type="term" value="F:isomerase activity"/>
    <property type="evidence" value="ECO:0007669"/>
    <property type="project" value="UniProtKB-KW"/>
</dbReference>
<gene>
    <name evidence="2" type="ORF">LX15_000293</name>
</gene>
<dbReference type="RefSeq" id="WP_253667589.1">
    <property type="nucleotide sequence ID" value="NZ_JAMTCP010000001.1"/>
</dbReference>
<dbReference type="InterPro" id="IPR032710">
    <property type="entry name" value="NTF2-like_dom_sf"/>
</dbReference>
<dbReference type="InterPro" id="IPR037401">
    <property type="entry name" value="SnoaL-like"/>
</dbReference>
<dbReference type="Proteomes" id="UP001205311">
    <property type="component" value="Unassembled WGS sequence"/>
</dbReference>
<evidence type="ECO:0000313" key="2">
    <source>
        <dbReference type="EMBL" id="MCP2256610.1"/>
    </source>
</evidence>
<feature type="domain" description="SnoaL-like" evidence="1">
    <location>
        <begin position="30"/>
        <end position="125"/>
    </location>
</feature>
<proteinExistence type="predicted"/>